<keyword evidence="1" id="KW-0479">Metal-binding</keyword>
<dbReference type="CDD" id="cd00371">
    <property type="entry name" value="HMA"/>
    <property type="match status" value="1"/>
</dbReference>
<feature type="region of interest" description="Disordered" evidence="2">
    <location>
        <begin position="1"/>
        <end position="27"/>
    </location>
</feature>
<dbReference type="EMBL" id="JAZDWU010000010">
    <property type="protein sequence ID" value="KAK9989646.1"/>
    <property type="molecule type" value="Genomic_DNA"/>
</dbReference>
<proteinExistence type="predicted"/>
<feature type="domain" description="HMA" evidence="3">
    <location>
        <begin position="41"/>
        <end position="104"/>
    </location>
</feature>
<feature type="compositionally biased region" description="Low complexity" evidence="2">
    <location>
        <begin position="13"/>
        <end position="27"/>
    </location>
</feature>
<dbReference type="PANTHER" id="PTHR22814:SF290">
    <property type="entry name" value="HMA DOMAIN-CONTAINING PROTEIN"/>
    <property type="match status" value="1"/>
</dbReference>
<dbReference type="Proteomes" id="UP001459277">
    <property type="component" value="Unassembled WGS sequence"/>
</dbReference>
<evidence type="ECO:0000313" key="5">
    <source>
        <dbReference type="Proteomes" id="UP001459277"/>
    </source>
</evidence>
<evidence type="ECO:0000256" key="2">
    <source>
        <dbReference type="SAM" id="MobiDB-lite"/>
    </source>
</evidence>
<dbReference type="PROSITE" id="PS50846">
    <property type="entry name" value="HMA_2"/>
    <property type="match status" value="1"/>
</dbReference>
<dbReference type="InterPro" id="IPR036163">
    <property type="entry name" value="HMA_dom_sf"/>
</dbReference>
<evidence type="ECO:0000259" key="3">
    <source>
        <dbReference type="PROSITE" id="PS50846"/>
    </source>
</evidence>
<dbReference type="Gene3D" id="3.30.70.100">
    <property type="match status" value="1"/>
</dbReference>
<sequence>MQIFFTGHDRSSPADPQSRSSSPTDPSRPRSFCALSVLVCVWVVELKVRLHCKACEKSVRKALCRIKGVTCVEIDVVMSKITVLGYIDRKVVVKAVRRTGRRAELWPSSSCRQEEPRLAGRFGCINIPRWGF</sequence>
<reference evidence="4 5" key="1">
    <citation type="submission" date="2024-01" db="EMBL/GenBank/DDBJ databases">
        <title>A telomere-to-telomere, gap-free genome of sweet tea (Lithocarpus litseifolius).</title>
        <authorList>
            <person name="Zhou J."/>
        </authorList>
    </citation>
    <scope>NUCLEOTIDE SEQUENCE [LARGE SCALE GENOMIC DNA]</scope>
    <source>
        <strain evidence="4">Zhou-2022a</strain>
        <tissue evidence="4">Leaf</tissue>
    </source>
</reference>
<dbReference type="PANTHER" id="PTHR22814">
    <property type="entry name" value="COPPER TRANSPORT PROTEIN ATOX1-RELATED"/>
    <property type="match status" value="1"/>
</dbReference>
<dbReference type="GO" id="GO:0046872">
    <property type="term" value="F:metal ion binding"/>
    <property type="evidence" value="ECO:0007669"/>
    <property type="project" value="UniProtKB-KW"/>
</dbReference>
<dbReference type="AlphaFoldDB" id="A0AAW2BUX7"/>
<dbReference type="InterPro" id="IPR006121">
    <property type="entry name" value="HMA_dom"/>
</dbReference>
<protein>
    <recommendedName>
        <fullName evidence="3">HMA domain-containing protein</fullName>
    </recommendedName>
</protein>
<dbReference type="Pfam" id="PF00403">
    <property type="entry name" value="HMA"/>
    <property type="match status" value="1"/>
</dbReference>
<gene>
    <name evidence="4" type="ORF">SO802_029885</name>
</gene>
<keyword evidence="5" id="KW-1185">Reference proteome</keyword>
<name>A0AAW2BUX7_9ROSI</name>
<organism evidence="4 5">
    <name type="scientific">Lithocarpus litseifolius</name>
    <dbReference type="NCBI Taxonomy" id="425828"/>
    <lineage>
        <taxon>Eukaryota</taxon>
        <taxon>Viridiplantae</taxon>
        <taxon>Streptophyta</taxon>
        <taxon>Embryophyta</taxon>
        <taxon>Tracheophyta</taxon>
        <taxon>Spermatophyta</taxon>
        <taxon>Magnoliopsida</taxon>
        <taxon>eudicotyledons</taxon>
        <taxon>Gunneridae</taxon>
        <taxon>Pentapetalae</taxon>
        <taxon>rosids</taxon>
        <taxon>fabids</taxon>
        <taxon>Fagales</taxon>
        <taxon>Fagaceae</taxon>
        <taxon>Lithocarpus</taxon>
    </lineage>
</organism>
<comment type="caution">
    <text evidence="4">The sequence shown here is derived from an EMBL/GenBank/DDBJ whole genome shotgun (WGS) entry which is preliminary data.</text>
</comment>
<dbReference type="SUPFAM" id="SSF55008">
    <property type="entry name" value="HMA, heavy metal-associated domain"/>
    <property type="match status" value="1"/>
</dbReference>
<accession>A0AAW2BUX7</accession>
<evidence type="ECO:0000256" key="1">
    <source>
        <dbReference type="ARBA" id="ARBA00022723"/>
    </source>
</evidence>
<evidence type="ECO:0000313" key="4">
    <source>
        <dbReference type="EMBL" id="KAK9989646.1"/>
    </source>
</evidence>